<keyword evidence="4" id="KW-0597">Phosphoprotein</keyword>
<dbReference type="GO" id="GO:0017000">
    <property type="term" value="P:antibiotic biosynthetic process"/>
    <property type="evidence" value="ECO:0007669"/>
    <property type="project" value="UniProtKB-KW"/>
</dbReference>
<dbReference type="SUPFAM" id="SSF56801">
    <property type="entry name" value="Acetyl-CoA synthetase-like"/>
    <property type="match status" value="4"/>
</dbReference>
<keyword evidence="6" id="KW-0045">Antibiotic biosynthesis</keyword>
<dbReference type="SMART" id="SM00824">
    <property type="entry name" value="PKS_TE"/>
    <property type="match status" value="1"/>
</dbReference>
<dbReference type="RefSeq" id="WP_157166111.1">
    <property type="nucleotide sequence ID" value="NZ_WPNZ01000008.1"/>
</dbReference>
<keyword evidence="5" id="KW-0677">Repeat</keyword>
<feature type="domain" description="Carrier" evidence="8">
    <location>
        <begin position="5841"/>
        <end position="5916"/>
    </location>
</feature>
<dbReference type="GO" id="GO:0003824">
    <property type="term" value="F:catalytic activity"/>
    <property type="evidence" value="ECO:0007669"/>
    <property type="project" value="InterPro"/>
</dbReference>
<dbReference type="FunFam" id="3.30.300.30:FF:000015">
    <property type="entry name" value="Nonribosomal peptide synthase SidD"/>
    <property type="match status" value="2"/>
</dbReference>
<evidence type="ECO:0000259" key="8">
    <source>
        <dbReference type="PROSITE" id="PS50075"/>
    </source>
</evidence>
<dbReference type="InterPro" id="IPR029063">
    <property type="entry name" value="SAM-dependent_MTases_sf"/>
</dbReference>
<dbReference type="InterPro" id="IPR013217">
    <property type="entry name" value="Methyltransf_12"/>
</dbReference>
<reference evidence="9 10" key="1">
    <citation type="submission" date="2019-11" db="EMBL/GenBank/DDBJ databases">
        <title>Streptomyces typhae sp. nov., a novel endophytic actinomycete isolated from the root of cattail pollen (Typha angustifolia L.).</title>
        <authorList>
            <person name="Peng C."/>
        </authorList>
    </citation>
    <scope>NUCLEOTIDE SEQUENCE [LARGE SCALE GENOMIC DNA]</scope>
    <source>
        <strain evidence="10">p1417</strain>
    </source>
</reference>
<dbReference type="CDD" id="cd12117">
    <property type="entry name" value="A_NRPS_Srf_like"/>
    <property type="match status" value="1"/>
</dbReference>
<dbReference type="GO" id="GO:0043041">
    <property type="term" value="P:amino acid activation for nonribosomal peptide biosynthetic process"/>
    <property type="evidence" value="ECO:0007669"/>
    <property type="project" value="TreeGrafter"/>
</dbReference>
<evidence type="ECO:0000256" key="5">
    <source>
        <dbReference type="ARBA" id="ARBA00022737"/>
    </source>
</evidence>
<dbReference type="CDD" id="cd05930">
    <property type="entry name" value="A_NRPS"/>
    <property type="match status" value="3"/>
</dbReference>
<dbReference type="SUPFAM" id="SSF53474">
    <property type="entry name" value="alpha/beta-Hydrolases"/>
    <property type="match status" value="1"/>
</dbReference>
<dbReference type="GO" id="GO:0031177">
    <property type="term" value="F:phosphopantetheine binding"/>
    <property type="evidence" value="ECO:0007669"/>
    <property type="project" value="InterPro"/>
</dbReference>
<dbReference type="Pfam" id="PF00550">
    <property type="entry name" value="PP-binding"/>
    <property type="match status" value="4"/>
</dbReference>
<dbReference type="Gene3D" id="3.30.300.30">
    <property type="match status" value="6"/>
</dbReference>
<dbReference type="InterPro" id="IPR045851">
    <property type="entry name" value="AMP-bd_C_sf"/>
</dbReference>
<dbReference type="GO" id="GO:0072330">
    <property type="term" value="P:monocarboxylic acid biosynthetic process"/>
    <property type="evidence" value="ECO:0007669"/>
    <property type="project" value="UniProtKB-ARBA"/>
</dbReference>
<dbReference type="FunFam" id="2.30.38.10:FF:000001">
    <property type="entry name" value="Non-ribosomal peptide synthetase PvdI"/>
    <property type="match status" value="1"/>
</dbReference>
<dbReference type="Gene3D" id="1.10.1200.10">
    <property type="entry name" value="ACP-like"/>
    <property type="match status" value="3"/>
</dbReference>
<evidence type="ECO:0000256" key="7">
    <source>
        <dbReference type="SAM" id="MobiDB-lite"/>
    </source>
</evidence>
<dbReference type="Proteomes" id="UP000483802">
    <property type="component" value="Unassembled WGS sequence"/>
</dbReference>
<name>A0A6L6WVI2_9ACTN</name>
<dbReference type="Pfam" id="PF13193">
    <property type="entry name" value="AMP-binding_C"/>
    <property type="match status" value="3"/>
</dbReference>
<dbReference type="CDD" id="cd19543">
    <property type="entry name" value="DCL_NRPS"/>
    <property type="match status" value="2"/>
</dbReference>
<keyword evidence="10" id="KW-1185">Reference proteome</keyword>
<feature type="compositionally biased region" description="Low complexity" evidence="7">
    <location>
        <begin position="1990"/>
        <end position="2010"/>
    </location>
</feature>
<dbReference type="CDD" id="cd19540">
    <property type="entry name" value="LCL_NRPS-like"/>
    <property type="match status" value="2"/>
</dbReference>
<dbReference type="InterPro" id="IPR036736">
    <property type="entry name" value="ACP-like_sf"/>
</dbReference>
<dbReference type="InterPro" id="IPR020845">
    <property type="entry name" value="AMP-binding_CS"/>
</dbReference>
<organism evidence="9 10">
    <name type="scientific">Streptomyces typhae</name>
    <dbReference type="NCBI Taxonomy" id="2681492"/>
    <lineage>
        <taxon>Bacteria</taxon>
        <taxon>Bacillati</taxon>
        <taxon>Actinomycetota</taxon>
        <taxon>Actinomycetes</taxon>
        <taxon>Kitasatosporales</taxon>
        <taxon>Streptomycetaceae</taxon>
        <taxon>Streptomyces</taxon>
    </lineage>
</organism>
<accession>A0A6L6WVI2</accession>
<dbReference type="InterPro" id="IPR006162">
    <property type="entry name" value="Ppantetheine_attach_site"/>
</dbReference>
<dbReference type="SMART" id="SM00823">
    <property type="entry name" value="PKS_PP"/>
    <property type="match status" value="4"/>
</dbReference>
<proteinExistence type="inferred from homology"/>
<dbReference type="InterPro" id="IPR010071">
    <property type="entry name" value="AA_adenyl_dom"/>
</dbReference>
<dbReference type="GO" id="GO:0009403">
    <property type="term" value="P:toxin biosynthetic process"/>
    <property type="evidence" value="ECO:0007669"/>
    <property type="project" value="UniProtKB-ARBA"/>
</dbReference>
<evidence type="ECO:0000313" key="10">
    <source>
        <dbReference type="Proteomes" id="UP000483802"/>
    </source>
</evidence>
<dbReference type="Pfam" id="PF08242">
    <property type="entry name" value="Methyltransf_12"/>
    <property type="match status" value="2"/>
</dbReference>
<dbReference type="InterPro" id="IPR042099">
    <property type="entry name" value="ANL_N_sf"/>
</dbReference>
<dbReference type="Gene3D" id="2.30.38.10">
    <property type="entry name" value="Luciferase, Domain 3"/>
    <property type="match status" value="3"/>
</dbReference>
<dbReference type="GO" id="GO:0008610">
    <property type="term" value="P:lipid biosynthetic process"/>
    <property type="evidence" value="ECO:0007669"/>
    <property type="project" value="UniProtKB-ARBA"/>
</dbReference>
<comment type="similarity">
    <text evidence="2">Belongs to the ATP-dependent AMP-binding enzyme family.</text>
</comment>
<dbReference type="EMBL" id="WPNZ01000008">
    <property type="protein sequence ID" value="MVO86200.1"/>
    <property type="molecule type" value="Genomic_DNA"/>
</dbReference>
<dbReference type="InterPro" id="IPR029058">
    <property type="entry name" value="AB_hydrolase_fold"/>
</dbReference>
<dbReference type="PROSITE" id="PS00012">
    <property type="entry name" value="PHOSPHOPANTETHEINE"/>
    <property type="match status" value="4"/>
</dbReference>
<feature type="region of interest" description="Disordered" evidence="7">
    <location>
        <begin position="956"/>
        <end position="976"/>
    </location>
</feature>
<dbReference type="Gene3D" id="3.40.50.150">
    <property type="entry name" value="Vaccinia Virus protein VP39"/>
    <property type="match status" value="2"/>
</dbReference>
<dbReference type="FunFam" id="3.40.50.12780:FF:000012">
    <property type="entry name" value="Non-ribosomal peptide synthetase"/>
    <property type="match status" value="1"/>
</dbReference>
<comment type="cofactor">
    <cofactor evidence="1">
        <name>pantetheine 4'-phosphate</name>
        <dbReference type="ChEBI" id="CHEBI:47942"/>
    </cofactor>
</comment>
<dbReference type="Gene3D" id="3.40.50.980">
    <property type="match status" value="6"/>
</dbReference>
<dbReference type="InterPro" id="IPR009081">
    <property type="entry name" value="PP-bd_ACP"/>
</dbReference>
<dbReference type="InterPro" id="IPR020806">
    <property type="entry name" value="PKS_PP-bd"/>
</dbReference>
<dbReference type="FunFam" id="1.10.1200.10:FF:000016">
    <property type="entry name" value="Non-ribosomal peptide synthase"/>
    <property type="match status" value="2"/>
</dbReference>
<sequence length="6170" mass="660060">MIPLSFAQRRLWFVDKFEGPSATYNVPFRLNLQGRLDVAALHAALQDVVARHESLRTLIVTDEDGVPCQDVLPPGRAVVDMPVTDVAEADLRAAVESAAGQAMDIAVDLPLRATLFRVRPDLHVLVLLMHHIASDGESMAPLARDLATAYTARVRAEAPDWPELPVQYVDYTLWQRQTLGDESDPDSLLSKQAGYWSRELAGVPQPIRLPLDRPRPPAPSHRGDVVGAVLSRGDLAAVEALAQAHWVTVPMVMQAGLLALLQHLGAGTDVAIGSTIAGRTDHNLRDLVGFFVNSWVLRADLSGVPSFDRLLTLVKDKALSAYDNEDAPFERLVELINPERSTAYHPLFQVMFTWEDDFRIDLELPDLTARLEVLDTRTAKFDLEFNLFPDPDTGGLRCYLEYATDLFDRTTATGILERYLRLVGQLAREPQLPPARADILTATERDLVLERFAGSTPAVPALTVAGLVDARADADPHAVAVVSEGVSLTYGELRTRADQVAHALAGRGVGPEDLVGLALPRTAELVVGMLGILKSGAAYVPVDPRYPSRRLGSVLADARPRLVLTDSATAPSIPATDVPLLLLDQDVRTAQDGPYDAAAPDNAAYVMFTSGSTGTPKGVVITHAGVVNGVRRLAEVVGIRAGSRVLAATSVNFDVSVFEIITPLSVGGCVEIVRDGLVLAERGGWSGDVVSTVPSVLAEVLDQVGDGLDASAVVLAGEPLPDSLVRRIRSAAPGARVINAYGQTESFYATTCTAADGPDARPAVPIGTPLGNMRCYVLGPGLRPVPPGVVGELYVAGLVGRGYHGHGALTADRFVADPFGPPGARMYRTGDLVRSGHDGVHEYVGRDDAQVKIRGVRIETGEVEAVLTAHPGVAQAVVTPRTSGAGKHLVGYVVPVAAGDQGFGDVDSLGDLNVDLTATLSARDLRRFAAERLPEYMVPSVFVLLNRLPLAPNGKLDRAALPEPESGTGEYRAPRTPGEEILTGLYGEVLGLERVGVDDDFFALGGDSIRSIQIVSRAKGLGLDIAPRDVFECRTAAELAARAAGAAPRERSVLPELEGGGTGRLPLSPVARHVLRLGGDVNRFAMSMVVDLPAGIDRDGLLATLTAVLDHHDLLRSRLVPDGLVVPAPGEVEVAPLLREVDCDGRWDQEWHGRAVTELDAATAGLAPAEGRMAQFVWFAPPQGPGRLLIVLHHLVVDGVSWRVLLPDLAVAWQQVRDGEPVSLPPVATSARRWAHAMAAEARSPQRVAELPAWRAVLGARETPLGPRALDPETDVMSTVDHVWQRVPASVTEHLLTTLPTAYHGDVQDGLLTALAMAVAQWRRDRGEAADAPLLTNVEGHGREEQIVPGADLSRTVGWFTVMRPARLDLGPVDLRGAFAGARPAGDALRAVKEQLRAVPDRGVGYGLLRYLNPDTESVLRRYPSPQVGFNYLGRYSPTDMPKDLRDLGWQQAEGTTDLVAAPDPAMRALSVLDVHALVTETPEGPALLARFDYASRILTRDDARELARLWELALHGLARHAVEPGAGGLTPSDLPLVPASQQEITAWEQGYPGLRDVWPLTPMQAGLLFHAQLAGAGFDAYQMRLVFHVDGAVDPARMRRAGQALLDRHRNLRVAFTRDAAGDRVQVVPGRVGLPWRHVDMSALAESERGAALDALLDEEHATHFDLTAAPLLRLTLVTLGPDRSELVLTAHHVLFDGWSVPLLMQDLLHLYAFDGDGSRLPRVRGYRDFLRWLGAQDHEAGAAAWARELAGVEEATLLAPHRSDEAAGSGIGQIDVPLDADSARALERLASELGLTVNTVVQGAWAMVLSYLTGRSDVVFGAAVSGRTPEVDGMDSMIGLFINTLPVRVDCHPAQTLRTLLTELQRRQGALLAHQHHGLLDLHRATGLNVLFDTLVGYESYPVDSVALADAGDAAGLRISGVSPLSGAHYPLVVMAFGDPRLRVGLQYRHDVFERPAVEEFAALMSRALGQLVDDPDTRVGQVDFAVTTGTTGTTGPTETTGTTRTTGHAPVAGGGTGSAGAGQSITRRFATQVAATPDAVALAFGGTELSYAEVDARAARLAAVLAAQGVDRETVVGVALPRSPDLVVALLAVLKAGGAYLPVDPGYPADRLAFMLADARPALVVTVAEFAGLFTGRDRPALLLDDPAVVRRIAAAAPRADREGHGDQQAYIMYTSGSSGVPKGVAVPHRAVVGLADDRRYRGGAHERVLVHSPQAFDASTYELWVPLLNGGQVVVAPPGRLDTAVLAALVAEHGITGLWLTAGLFSVVAEEHPACLTGVREVWTGGDVVRPAAVERVLRACPDLTVVDGYGPTETTTFATCHPMASPADVGDPVPIGGPMDGMRVHVLDAALRPVPPGVPGELYIGGTGLARGYHHRSGLTAGRFVACPFGAPGERMYRTGDIVAEDARGELVFRGRGDAQVKIRGFRVEPGEVEGAMLAHGEVAQAVVVWSGEQDGDRRLVGYLVPGDGAGSADADGGDQVGEWRQLYDDLYADADVVWGEDFNGWNSSYDGAPIPLPQMREWRAAAVDQILAWSPRRVLEIGVGSGLLMSQLLTEVDEFWGTDLSAPVIDRLTEQVRHLGLAERVRLRTAAADRLDGMPARHFDTIVLNSVVQYFPDAGYLDAVLTRALDLTAPGGRVVVGDVRSAASLSLFHTGVRYARHPQERLAARRAAVARAVLLDEELVLDPEWFHVWAARHGAVADIRLKRGSAHNELTRHRYEVTLHKAAEDTVDVGAAPVLRWGHQVDRLDELARLYDGSPLRISGIPNARLAGDAEASGLPVAPGVDPEHLVRWADEHDLDVVAAPGGAPECFDAVLVPRGLARGHVLAGGYVPVGRTNLAGNPARARRIGALVAEVHEHLRERLPEYMVPATLIAVGEIPLTAHGKVDRRALPVPDQAVEASGRGPRNPREQLLCGLFADVLGLDRVGIDDDFFELGGHSLMATRLISRIRTAFGAEIPISTVFHAPTVAGLTGHLSSDTRVRSALRRAASRPERVPLSYAQQRLWFIDRFEGPSATYNAPLPLRLTGELVPAALRSAVHDVVLRHESLRTVFVEDADGVPWQRVLPPSQVRVDLPVVDVLAEDVEDAVVAGAGHRFDLAGHIPVTARLLRSAPDEHVLVLVIHHIATDGSSMAPLARDLATAYAARLRGEAPDWQELPVQYVDYTLWQRDLLGDESDPDSLMAAQSSYWRAELAGVPQPVPLPADRPRPPRASHRGDVVEFAVDADTMRGVEALARAADATVAMTLQGALAVLLSRLGGGDDLTIGSPIANRTDEQLTDLVGFFVNTWVLRADLSGNPAFVDLLRQVRDRALAAYENQDIPFERLVELLKPERSTAHTPLFQVMFAWQNFAREDFAFPGLTVGFDHVRTGTAKFDLFFSMADLPGRGVLGALEYATDLFDHGTAQRIADCFVQLLSRLVAAPERPVGAVDLMAPAERERVLDAFNDTSVPVVDLTAAQLVEQRAALTPEAVAVECDEVLLTYRDLDGLASRLAAELAARGAGPETVVGVALPRSADLVVALLAVWKAGAAYLPIDPRYPSGRLELILGAARPALLITDTATEEVLPAVECPRVHLDKARAGHALAPTAARPDNTAYVMYTSGSTGVPKGVAVTQRGVVNGLSRLVDAVGIDSTTRTLASTSVNFDVSVFEIFATLVAGGTVEVARDVLVIAERGGWTGGIVSSVPSVFAELLDQVPEKIRASAVVFAGEALSEALVDKVRTAIPGVRVVNTYGQTESFYATAFPVPGDTVRIGSPLGNMRTYVLGDGLRPVPVGVVGELYVAGDIARGYHGRPEPTAHRFVADPFGPPGGRMYRTGDFARWDEHGVLEYVGRGDAQMKIRGIRIEPGEVEAALAAHPAVAQAAVTVRGADEGLPRLVGYVVPEGARQEDPDADVDLVSGVSRDEVRRFVAARLPEYMVPAVVMVVDRFPVGPSGKLDRGALPEPGFVAAEYRGPRTSDEEILVKVYAEVLGLGQVGTEDDFFAVGGDSIRSIQVVAQAGALGVEITPRDVFECRTVAELAVAAAARRSKGRRPVLAELEGGASGPLPLPPVARYIEELGGMRGRFAMSAVLDLPAGVVADELVAAVRAVLDRHDVLRSRLAGEALVIGEPGSVDPVPLLRRVPCASAWDSADWRASAAAELDAATGQLDPAAGDMARFVWFDRADGAGRLLIVLHHLVVDGVSWRILVPDLATAWQTAHTGRTPVLARVGTSVRRWAHVLTDTAAERAAELPLWREILDGPDPLVGARPLDPAVDTMATVDQVQVELPAPVTEAVLNRVPAAFHGGVNDGLLATLALALARWRADRGEPEPSALIRLEGHGREEQIVPGADLSRTVGWFTSVFPVRLDLAGVDIADAFAGGPAAGVLVKAVKERLVALPDKGVGFGMLRYLHPDTRRELSALPTGQIAFNYLGRVAADSEMSGTGWTVAGDALGLLADPDPDQPAMAAVDISAYVVDTAAGPTLAARFSFPTGLLRRAEVAALADLWTRALAGLAHHVAAPAAGGLTPSDLPLVPLDQPAIDLLERRYPALRDVWPLTPMQSGLLFHSVLAQSTFDAYHMQLVFHLAGPVDAERLRRAGQALLDRYPNLRAAFVPHADDGWLQLAVDGVELPWTETDLSGLGADERHEAFERFLAEDHATRFDPARPPLLRMSLVRMEPERAELVFTANHVLYDGWSLPLLMRDLLRLYESAGDAGVLDRVRPFRDFLAWYAARDREEAALRWAEEMAGVTEPTLLAAGDGHTQSGLGQVEVELGTERARKLARRAAELGVTMNTLVQGAWAVLLSALTGRDDVVFGATVSGRPPEVGGVDSMVGLFVNTIPVRVRTARTDTLAGVLTTLQERQTALMDHHHHGLADIHRATGVGTLFDTLVLFESYPIDRAGISEATDAAGIVVTGIRPLSGTHYPMVVVASADPVLRVGLQYQDGAFGGDAAADIAARLGRVLAQLADAPKAPLRSLDLLAPQERELLLRSHSATERPVPELTLPALFARQAETTPDAVAVVFGTSTLTYRELDERANRMAHHLIRNGAGPERRVVVMLPRSLDLPVALLAVLKSGAGYVPVDPAHPAARVEHVLADCEPVLVVDADTVALDLSGCPGTAPDVDPAPDSTAYVIYTSGSTGTPKGVVVPHAALVNFLAAMADEFPLGADDRLLAVTTAAFDIAALEMYLPLLAGAAVVVAPTGSVADPSALAELLDRHRITIMQATPSLWQTLVAHDPGALRGLRLLVGGEALPPALAEVLRTAGSGATNLYGPTETTIWSTSAAVTDARPSIGLPVANTRVHVLDRFLRPVPPGVVGELYIAGLGLARGYLGRPELTAERFVADPFTAGARMYRTGDLVRRRVAGELEYVSRADFQVKIRGFRIEPGEIEAVLTAHPGVARAAVIAREDRPGDRRLVGYVVPDDTVRAAAGAAEQVEEWRQVYDRAYTETDSVRAEWGEDFALWKSAYTGEPIPVAEMSAWRDAAVAQVLRSSPRRVLEIGVGSALLLSRVAPRVDEFWGTDLSAEVIDRLRAQCAGAGLDDRVRLLARAADETDGLPLAHFDVVVLNSVVQYFPTVEYLRTVLDKVVGLLRPGGRIVVGDVRNADSLRALHTEVARLRTVPGAAEPALRTAVDRAVLTERELVVAPDWFDAWSRDRGLGADIRLKPGHHHNELTRHRYEVVLHTERAQDVAAVPGRTWRGFADAERFRREQGAGPVRITGLSNARFGGEVDPAEVDAWAAARGWDALAVPTAVPERFDVVLFAGREAGRAVSGTVVADGPHRALHNDPVRARQLLSLVATLREEVRERLPEYMVPAAVLAVEALPLTPNGKLDRRMLPAPDYGAAGTGRAPSTPWQEALAGLFAEVLGLPAVGADDDFFALGGHSLLATRLIGRIRAALGVELPIHALFQAPTVAGLAEQLSSGTTGDGHSDPFDLVLPMRTTGDREPLWFVHPGIGLSWAYLGYVGHLPADRPVYGIQARGFTGTAVPASIEEMVDDYVRQILRVQPAGPITLVGLSLGGTLAHAMAAELQRKGHRVAALVLLDSVPASWFADNAIPDVDEARYFFGRHLPALAGLPNGDEKSLVDTASSIMVQHMRMLRDFESPVFRGDVVFCNATEDKDESYAGLWAAHVTGTVRDHDIPCGHVDMHLPGPAAAVGRVITAALAASDSARATEENR</sequence>
<dbReference type="InterPro" id="IPR020802">
    <property type="entry name" value="TesA-like"/>
</dbReference>
<dbReference type="NCBIfam" id="TIGR01733">
    <property type="entry name" value="AA-adenyl-dom"/>
    <property type="match status" value="4"/>
</dbReference>
<comment type="caution">
    <text evidence="9">The sequence shown here is derived from an EMBL/GenBank/DDBJ whole genome shotgun (WGS) entry which is preliminary data.</text>
</comment>
<dbReference type="SUPFAM" id="SSF53335">
    <property type="entry name" value="S-adenosyl-L-methionine-dependent methyltransferases"/>
    <property type="match status" value="2"/>
</dbReference>
<dbReference type="InterPro" id="IPR001031">
    <property type="entry name" value="Thioesterase"/>
</dbReference>
<dbReference type="InterPro" id="IPR000873">
    <property type="entry name" value="AMP-dep_synth/lig_dom"/>
</dbReference>
<evidence type="ECO:0000256" key="6">
    <source>
        <dbReference type="ARBA" id="ARBA00023194"/>
    </source>
</evidence>
<protein>
    <submittedName>
        <fullName evidence="9">Amino acid adenylation domain-containing protein</fullName>
    </submittedName>
</protein>
<dbReference type="FunFam" id="3.40.50.980:FF:000001">
    <property type="entry name" value="Non-ribosomal peptide synthetase"/>
    <property type="match status" value="3"/>
</dbReference>
<dbReference type="InterPro" id="IPR010060">
    <property type="entry name" value="NRPS_synth"/>
</dbReference>
<evidence type="ECO:0000256" key="2">
    <source>
        <dbReference type="ARBA" id="ARBA00006432"/>
    </source>
</evidence>
<feature type="region of interest" description="Disordered" evidence="7">
    <location>
        <begin position="1990"/>
        <end position="2023"/>
    </location>
</feature>
<gene>
    <name evidence="9" type="ORF">GPA10_15900</name>
</gene>
<evidence type="ECO:0000256" key="4">
    <source>
        <dbReference type="ARBA" id="ARBA00022553"/>
    </source>
</evidence>
<evidence type="ECO:0000256" key="1">
    <source>
        <dbReference type="ARBA" id="ARBA00001957"/>
    </source>
</evidence>
<dbReference type="Pfam" id="PF00501">
    <property type="entry name" value="AMP-binding"/>
    <property type="match status" value="4"/>
</dbReference>
<dbReference type="PROSITE" id="PS50075">
    <property type="entry name" value="CARRIER"/>
    <property type="match status" value="4"/>
</dbReference>
<dbReference type="Gene3D" id="3.40.50.1820">
    <property type="entry name" value="alpha/beta hydrolase"/>
    <property type="match status" value="1"/>
</dbReference>
<dbReference type="NCBIfam" id="NF003417">
    <property type="entry name" value="PRK04813.1"/>
    <property type="match status" value="6"/>
</dbReference>
<dbReference type="InterPro" id="IPR001242">
    <property type="entry name" value="Condensation_dom"/>
</dbReference>
<feature type="domain" description="Carrier" evidence="8">
    <location>
        <begin position="2911"/>
        <end position="2986"/>
    </location>
</feature>
<dbReference type="NCBIfam" id="TIGR01720">
    <property type="entry name" value="NRPS-para261"/>
    <property type="match status" value="2"/>
</dbReference>
<evidence type="ECO:0000256" key="3">
    <source>
        <dbReference type="ARBA" id="ARBA00022450"/>
    </source>
</evidence>
<dbReference type="Gene3D" id="3.30.559.30">
    <property type="entry name" value="Nonribosomal peptide synthetase, condensation domain"/>
    <property type="match status" value="6"/>
</dbReference>
<dbReference type="PROSITE" id="PS00455">
    <property type="entry name" value="AMP_BINDING"/>
    <property type="match status" value="4"/>
</dbReference>
<dbReference type="Gene3D" id="3.40.50.12780">
    <property type="entry name" value="N-terminal domain of ligase-like"/>
    <property type="match status" value="1"/>
</dbReference>
<dbReference type="InterPro" id="IPR025110">
    <property type="entry name" value="AMP-bd_C"/>
</dbReference>
<dbReference type="PANTHER" id="PTHR45527:SF1">
    <property type="entry name" value="FATTY ACID SYNTHASE"/>
    <property type="match status" value="1"/>
</dbReference>
<dbReference type="Pfam" id="PF00975">
    <property type="entry name" value="Thioesterase"/>
    <property type="match status" value="1"/>
</dbReference>
<evidence type="ECO:0000313" key="9">
    <source>
        <dbReference type="EMBL" id="MVO86200.1"/>
    </source>
</evidence>
<dbReference type="FunFam" id="1.10.1200.10:FF:000005">
    <property type="entry name" value="Nonribosomal peptide synthetase 1"/>
    <property type="match status" value="1"/>
</dbReference>
<dbReference type="SUPFAM" id="SSF47336">
    <property type="entry name" value="ACP-like"/>
    <property type="match status" value="4"/>
</dbReference>
<dbReference type="SUPFAM" id="SSF52777">
    <property type="entry name" value="CoA-dependent acyltransferases"/>
    <property type="match status" value="12"/>
</dbReference>
<dbReference type="Pfam" id="PF00668">
    <property type="entry name" value="Condensation"/>
    <property type="match status" value="6"/>
</dbReference>
<feature type="domain" description="Carrier" evidence="8">
    <location>
        <begin position="3960"/>
        <end position="4034"/>
    </location>
</feature>
<dbReference type="InterPro" id="IPR023213">
    <property type="entry name" value="CAT-like_dom_sf"/>
</dbReference>
<dbReference type="GO" id="GO:0005829">
    <property type="term" value="C:cytosol"/>
    <property type="evidence" value="ECO:0007669"/>
    <property type="project" value="TreeGrafter"/>
</dbReference>
<dbReference type="Gene3D" id="3.30.559.10">
    <property type="entry name" value="Chloramphenicol acetyltransferase-like domain"/>
    <property type="match status" value="6"/>
</dbReference>
<dbReference type="PANTHER" id="PTHR45527">
    <property type="entry name" value="NONRIBOSOMAL PEPTIDE SYNTHETASE"/>
    <property type="match status" value="1"/>
</dbReference>
<dbReference type="CDD" id="cd02440">
    <property type="entry name" value="AdoMet_MTases"/>
    <property type="match status" value="2"/>
</dbReference>
<feature type="domain" description="Carrier" evidence="8">
    <location>
        <begin position="973"/>
        <end position="1047"/>
    </location>
</feature>
<dbReference type="SMART" id="SM01294">
    <property type="entry name" value="PKS_PP_betabranch"/>
    <property type="match status" value="1"/>
</dbReference>
<keyword evidence="3" id="KW-0596">Phosphopantetheine</keyword>